<dbReference type="RefSeq" id="WP_204031196.1">
    <property type="nucleotide sequence ID" value="NZ_BOOW01000042.1"/>
</dbReference>
<keyword evidence="4" id="KW-0804">Transcription</keyword>
<keyword evidence="3 5" id="KW-0238">DNA-binding</keyword>
<protein>
    <recommendedName>
        <fullName evidence="6">OmpR/PhoB-type domain-containing protein</fullName>
    </recommendedName>
</protein>
<gene>
    <name evidence="7" type="ORF">Ssi02_64050</name>
</gene>
<keyword evidence="2" id="KW-0805">Transcription regulation</keyword>
<evidence type="ECO:0000256" key="1">
    <source>
        <dbReference type="ARBA" id="ARBA00005820"/>
    </source>
</evidence>
<dbReference type="PANTHER" id="PTHR35807">
    <property type="entry name" value="TRANSCRIPTIONAL REGULATOR REDD-RELATED"/>
    <property type="match status" value="1"/>
</dbReference>
<dbReference type="CDD" id="cd15831">
    <property type="entry name" value="BTAD"/>
    <property type="match status" value="1"/>
</dbReference>
<dbReference type="Gene3D" id="1.10.10.10">
    <property type="entry name" value="Winged helix-like DNA-binding domain superfamily/Winged helix DNA-binding domain"/>
    <property type="match status" value="1"/>
</dbReference>
<evidence type="ECO:0000313" key="7">
    <source>
        <dbReference type="EMBL" id="GII96174.1"/>
    </source>
</evidence>
<feature type="DNA-binding region" description="OmpR/PhoB-type" evidence="5">
    <location>
        <begin position="1"/>
        <end position="96"/>
    </location>
</feature>
<evidence type="ECO:0000313" key="8">
    <source>
        <dbReference type="Proteomes" id="UP000606172"/>
    </source>
</evidence>
<accession>A0A919RQ56</accession>
<reference evidence="7" key="1">
    <citation type="submission" date="2021-01" db="EMBL/GenBank/DDBJ databases">
        <title>Whole genome shotgun sequence of Sinosporangium siamense NBRC 109515.</title>
        <authorList>
            <person name="Komaki H."/>
            <person name="Tamura T."/>
        </authorList>
    </citation>
    <scope>NUCLEOTIDE SEQUENCE</scope>
    <source>
        <strain evidence="7">NBRC 109515</strain>
    </source>
</reference>
<dbReference type="Proteomes" id="UP000606172">
    <property type="component" value="Unassembled WGS sequence"/>
</dbReference>
<evidence type="ECO:0000256" key="2">
    <source>
        <dbReference type="ARBA" id="ARBA00023015"/>
    </source>
</evidence>
<dbReference type="SUPFAM" id="SSF48452">
    <property type="entry name" value="TPR-like"/>
    <property type="match status" value="1"/>
</dbReference>
<evidence type="ECO:0000259" key="6">
    <source>
        <dbReference type="PROSITE" id="PS51755"/>
    </source>
</evidence>
<dbReference type="GO" id="GO:0000160">
    <property type="term" value="P:phosphorelay signal transduction system"/>
    <property type="evidence" value="ECO:0007669"/>
    <property type="project" value="InterPro"/>
</dbReference>
<dbReference type="PANTHER" id="PTHR35807:SF1">
    <property type="entry name" value="TRANSCRIPTIONAL REGULATOR REDD"/>
    <property type="match status" value="1"/>
</dbReference>
<dbReference type="PROSITE" id="PS51755">
    <property type="entry name" value="OMPR_PHOB"/>
    <property type="match status" value="1"/>
</dbReference>
<dbReference type="Pfam" id="PF03704">
    <property type="entry name" value="BTAD"/>
    <property type="match status" value="1"/>
</dbReference>
<dbReference type="InterPro" id="IPR001867">
    <property type="entry name" value="OmpR/PhoB-type_DNA-bd"/>
</dbReference>
<dbReference type="SUPFAM" id="SSF46894">
    <property type="entry name" value="C-terminal effector domain of the bipartite response regulators"/>
    <property type="match status" value="1"/>
</dbReference>
<dbReference type="SMART" id="SM01043">
    <property type="entry name" value="BTAD"/>
    <property type="match status" value="1"/>
</dbReference>
<evidence type="ECO:0000256" key="3">
    <source>
        <dbReference type="ARBA" id="ARBA00023125"/>
    </source>
</evidence>
<evidence type="ECO:0000256" key="5">
    <source>
        <dbReference type="PROSITE-ProRule" id="PRU01091"/>
    </source>
</evidence>
<comment type="similarity">
    <text evidence="1">Belongs to the AfsR/DnrI/RedD regulatory family.</text>
</comment>
<name>A0A919RQ56_9ACTN</name>
<dbReference type="InterPro" id="IPR036388">
    <property type="entry name" value="WH-like_DNA-bd_sf"/>
</dbReference>
<dbReference type="AlphaFoldDB" id="A0A919RQ56"/>
<dbReference type="InterPro" id="IPR005158">
    <property type="entry name" value="BTAD"/>
</dbReference>
<dbReference type="Gene3D" id="1.25.40.10">
    <property type="entry name" value="Tetratricopeptide repeat domain"/>
    <property type="match status" value="1"/>
</dbReference>
<evidence type="ECO:0000256" key="4">
    <source>
        <dbReference type="ARBA" id="ARBA00023163"/>
    </source>
</evidence>
<feature type="domain" description="OmpR/PhoB-type" evidence="6">
    <location>
        <begin position="1"/>
        <end position="96"/>
    </location>
</feature>
<dbReference type="InterPro" id="IPR011990">
    <property type="entry name" value="TPR-like_helical_dom_sf"/>
</dbReference>
<keyword evidence="8" id="KW-1185">Reference proteome</keyword>
<dbReference type="InterPro" id="IPR016032">
    <property type="entry name" value="Sig_transdc_resp-reg_C-effctor"/>
</dbReference>
<comment type="caution">
    <text evidence="7">The sequence shown here is derived from an EMBL/GenBank/DDBJ whole genome shotgun (WGS) entry which is preliminary data.</text>
</comment>
<dbReference type="Pfam" id="PF00486">
    <property type="entry name" value="Trans_reg_C"/>
    <property type="match status" value="1"/>
</dbReference>
<dbReference type="EMBL" id="BOOW01000042">
    <property type="protein sequence ID" value="GII96174.1"/>
    <property type="molecule type" value="Genomic_DNA"/>
</dbReference>
<proteinExistence type="inferred from homology"/>
<dbReference type="SMART" id="SM00862">
    <property type="entry name" value="Trans_reg_C"/>
    <property type="match status" value="1"/>
</dbReference>
<organism evidence="7 8">
    <name type="scientific">Sinosporangium siamense</name>
    <dbReference type="NCBI Taxonomy" id="1367973"/>
    <lineage>
        <taxon>Bacteria</taxon>
        <taxon>Bacillati</taxon>
        <taxon>Actinomycetota</taxon>
        <taxon>Actinomycetes</taxon>
        <taxon>Streptosporangiales</taxon>
        <taxon>Streptosporangiaceae</taxon>
        <taxon>Sinosporangium</taxon>
    </lineage>
</organism>
<dbReference type="GO" id="GO:0003677">
    <property type="term" value="F:DNA binding"/>
    <property type="evidence" value="ECO:0007669"/>
    <property type="project" value="UniProtKB-UniRule"/>
</dbReference>
<dbReference type="GO" id="GO:0006355">
    <property type="term" value="P:regulation of DNA-templated transcription"/>
    <property type="evidence" value="ECO:0007669"/>
    <property type="project" value="InterPro"/>
</dbReference>
<dbReference type="InterPro" id="IPR051677">
    <property type="entry name" value="AfsR-DnrI-RedD_regulator"/>
</dbReference>
<sequence length="259" mass="29495">MRYEILGPLRVADGAGRSEISAPKIETVLAVLLVRADRVVTPETLTTELWGDRLPRRATACLHVYMSQLRKFLHRHRPDRAESPVATQPPGYVLRLGADELDSGIFLRLLDEGRGLLRGRRHAEACTRLESALALWRGPVLGDLRKGPILDGFAAWLREARLECLELLSEAQLTLGRHREIVERMHVLIGENPYREEYYRQLMLALFRSERPEDALRVYRAARRVLKEDLGVEPSRPLRDLHHAILAAGEPRRLYAPAS</sequence>